<dbReference type="PANTHER" id="PTHR23508">
    <property type="entry name" value="CARBOXYLIC ACID TRANSPORTER PROTEIN HOMOLOG"/>
    <property type="match status" value="1"/>
</dbReference>
<dbReference type="InterPro" id="IPR020846">
    <property type="entry name" value="MFS_dom"/>
</dbReference>
<evidence type="ECO:0000256" key="2">
    <source>
        <dbReference type="ARBA" id="ARBA00022692"/>
    </source>
</evidence>
<accession>A0ABR4PNH5</accession>
<evidence type="ECO:0000259" key="6">
    <source>
        <dbReference type="PROSITE" id="PS50850"/>
    </source>
</evidence>
<dbReference type="Proteomes" id="UP001629113">
    <property type="component" value="Unassembled WGS sequence"/>
</dbReference>
<feature type="transmembrane region" description="Helical" evidence="5">
    <location>
        <begin position="440"/>
        <end position="460"/>
    </location>
</feature>
<keyword evidence="2 5" id="KW-0812">Transmembrane</keyword>
<keyword evidence="4 5" id="KW-0472">Membrane</keyword>
<dbReference type="InterPro" id="IPR036259">
    <property type="entry name" value="MFS_trans_sf"/>
</dbReference>
<dbReference type="Gene3D" id="1.20.1250.20">
    <property type="entry name" value="MFS general substrate transporter like domains"/>
    <property type="match status" value="1"/>
</dbReference>
<dbReference type="InterPro" id="IPR005828">
    <property type="entry name" value="MFS_sugar_transport-like"/>
</dbReference>
<dbReference type="PANTHER" id="PTHR23508:SF10">
    <property type="entry name" value="CARBOXYLIC ACID TRANSPORTER PROTEIN HOMOLOG"/>
    <property type="match status" value="1"/>
</dbReference>
<feature type="transmembrane region" description="Helical" evidence="5">
    <location>
        <begin position="116"/>
        <end position="136"/>
    </location>
</feature>
<feature type="transmembrane region" description="Helical" evidence="5">
    <location>
        <begin position="404"/>
        <end position="428"/>
    </location>
</feature>
<organism evidence="7 8">
    <name type="scientific">Phlyctema vagabunda</name>
    <dbReference type="NCBI Taxonomy" id="108571"/>
    <lineage>
        <taxon>Eukaryota</taxon>
        <taxon>Fungi</taxon>
        <taxon>Dikarya</taxon>
        <taxon>Ascomycota</taxon>
        <taxon>Pezizomycotina</taxon>
        <taxon>Leotiomycetes</taxon>
        <taxon>Helotiales</taxon>
        <taxon>Dermateaceae</taxon>
        <taxon>Phlyctema</taxon>
    </lineage>
</organism>
<feature type="transmembrane region" description="Helical" evidence="5">
    <location>
        <begin position="184"/>
        <end position="209"/>
    </location>
</feature>
<dbReference type="InterPro" id="IPR005829">
    <property type="entry name" value="Sugar_transporter_CS"/>
</dbReference>
<evidence type="ECO:0000256" key="4">
    <source>
        <dbReference type="ARBA" id="ARBA00023136"/>
    </source>
</evidence>
<dbReference type="SUPFAM" id="SSF103473">
    <property type="entry name" value="MFS general substrate transporter"/>
    <property type="match status" value="1"/>
</dbReference>
<comment type="caution">
    <text evidence="7">The sequence shown here is derived from an EMBL/GenBank/DDBJ whole genome shotgun (WGS) entry which is preliminary data.</text>
</comment>
<feature type="transmembrane region" description="Helical" evidence="5">
    <location>
        <begin position="311"/>
        <end position="331"/>
    </location>
</feature>
<protein>
    <submittedName>
        <fullName evidence="7">Major facilitator superfamily transporter</fullName>
    </submittedName>
</protein>
<dbReference type="PROSITE" id="PS00216">
    <property type="entry name" value="SUGAR_TRANSPORT_1"/>
    <property type="match status" value="1"/>
</dbReference>
<evidence type="ECO:0000313" key="8">
    <source>
        <dbReference type="Proteomes" id="UP001629113"/>
    </source>
</evidence>
<dbReference type="PROSITE" id="PS50850">
    <property type="entry name" value="MFS"/>
    <property type="match status" value="1"/>
</dbReference>
<feature type="domain" description="Major facilitator superfamily (MFS) profile" evidence="6">
    <location>
        <begin position="49"/>
        <end position="464"/>
    </location>
</feature>
<feature type="transmembrane region" description="Helical" evidence="5">
    <location>
        <begin position="368"/>
        <end position="392"/>
    </location>
</feature>
<feature type="transmembrane region" description="Helical" evidence="5">
    <location>
        <begin position="89"/>
        <end position="107"/>
    </location>
</feature>
<feature type="transmembrane region" description="Helical" evidence="5">
    <location>
        <begin position="221"/>
        <end position="242"/>
    </location>
</feature>
<evidence type="ECO:0000313" key="7">
    <source>
        <dbReference type="EMBL" id="KAL3424902.1"/>
    </source>
</evidence>
<feature type="transmembrane region" description="Helical" evidence="5">
    <location>
        <begin position="269"/>
        <end position="291"/>
    </location>
</feature>
<evidence type="ECO:0000256" key="3">
    <source>
        <dbReference type="ARBA" id="ARBA00022989"/>
    </source>
</evidence>
<feature type="transmembrane region" description="Helical" evidence="5">
    <location>
        <begin position="343"/>
        <end position="362"/>
    </location>
</feature>
<keyword evidence="8" id="KW-1185">Reference proteome</keyword>
<keyword evidence="3 5" id="KW-1133">Transmembrane helix</keyword>
<reference evidence="7 8" key="1">
    <citation type="submission" date="2024-06" db="EMBL/GenBank/DDBJ databases">
        <title>Complete genome of Phlyctema vagabunda strain 19-DSS-EL-015.</title>
        <authorList>
            <person name="Fiorenzani C."/>
        </authorList>
    </citation>
    <scope>NUCLEOTIDE SEQUENCE [LARGE SCALE GENOMIC DNA]</scope>
    <source>
        <strain evidence="7 8">19-DSS-EL-015</strain>
    </source>
</reference>
<feature type="transmembrane region" description="Helical" evidence="5">
    <location>
        <begin position="44"/>
        <end position="77"/>
    </location>
</feature>
<evidence type="ECO:0000256" key="1">
    <source>
        <dbReference type="ARBA" id="ARBA00004141"/>
    </source>
</evidence>
<gene>
    <name evidence="7" type="ORF">PVAG01_04183</name>
</gene>
<evidence type="ECO:0000256" key="5">
    <source>
        <dbReference type="SAM" id="Phobius"/>
    </source>
</evidence>
<proteinExistence type="predicted"/>
<dbReference type="EMBL" id="JBFCZG010000003">
    <property type="protein sequence ID" value="KAL3424902.1"/>
    <property type="molecule type" value="Genomic_DNA"/>
</dbReference>
<sequence length="505" mass="54457">MEVTEQPSLDRKNDSISKDGDVKVVADEEQYIGGMKGETTYSKLSVTLMVIFSGLAIGSDGFNASIIGNLSLIFGVLYPDLSTVMYSRLSNAFLIGMIVGMLGFGYISDRLGRKSGAVLTTLILVVGIVLSAASSGKDELGMFWMLVISRGIAGVGAGGEYPVSGAGATEATDEDSGVRKNRGFIFAMIGDLSATLGFVFGGLVPLLLILCFHENEKHYNIVWRLALALGAIPPISIFWFRYKMAVSTAYRKSAAKKQRVPYWLIFKRYWRPLLGCSLGWFLYNYISYPFGLFASTILNRLNIGSSLTRNMGWGTVINCFYIPGAFIGGWLSDKIGRRQTMALGFCLQAMLGFILGGALGSIQKILPLFIVMYGCFLTLGEVGPGATIVLTSSESFPTSIRGQCLGFIAAFGKAGAAIGTAVFAPILASYGDSVYKGNQAVFLIGSGFAFAGALTSYFIIPDISNQLENEDDAWKAYLQENGYEIQWGDEETKDPGGLKMDAVKS</sequence>
<name>A0ABR4PNH5_9HELO</name>
<comment type="subcellular location">
    <subcellularLocation>
        <location evidence="1">Membrane</location>
        <topology evidence="1">Multi-pass membrane protein</topology>
    </subcellularLocation>
</comment>
<dbReference type="Pfam" id="PF00083">
    <property type="entry name" value="Sugar_tr"/>
    <property type="match status" value="2"/>
</dbReference>